<keyword evidence="5" id="KW-1185">Reference proteome</keyword>
<feature type="region of interest" description="Disordered" evidence="1">
    <location>
        <begin position="1"/>
        <end position="21"/>
    </location>
</feature>
<dbReference type="AlphaFoldDB" id="A0A5C5TYW4"/>
<dbReference type="RefSeq" id="WP_084524644.1">
    <property type="nucleotide sequence ID" value="NZ_VOHE01000004.1"/>
</dbReference>
<dbReference type="Pfam" id="PF03703">
    <property type="entry name" value="bPH_2"/>
    <property type="match status" value="1"/>
</dbReference>
<feature type="transmembrane region" description="Helical" evidence="2">
    <location>
        <begin position="32"/>
        <end position="57"/>
    </location>
</feature>
<evidence type="ECO:0000313" key="4">
    <source>
        <dbReference type="EMBL" id="TWT18974.1"/>
    </source>
</evidence>
<dbReference type="PANTHER" id="PTHR34473:SF3">
    <property type="entry name" value="TRANSMEMBRANE PROTEIN-RELATED"/>
    <property type="match status" value="1"/>
</dbReference>
<organism evidence="4 5">
    <name type="scientific">Luteimonas wenzhouensis</name>
    <dbReference type="NCBI Taxonomy" id="2599615"/>
    <lineage>
        <taxon>Bacteria</taxon>
        <taxon>Pseudomonadati</taxon>
        <taxon>Pseudomonadota</taxon>
        <taxon>Gammaproteobacteria</taxon>
        <taxon>Lysobacterales</taxon>
        <taxon>Lysobacteraceae</taxon>
        <taxon>Luteimonas</taxon>
    </lineage>
</organism>
<dbReference type="OrthoDB" id="1750577at2"/>
<evidence type="ECO:0000313" key="5">
    <source>
        <dbReference type="Proteomes" id="UP000315949"/>
    </source>
</evidence>
<keyword evidence="2" id="KW-0472">Membrane</keyword>
<comment type="caution">
    <text evidence="4">The sequence shown here is derived from an EMBL/GenBank/DDBJ whole genome shotgun (WGS) entry which is preliminary data.</text>
</comment>
<feature type="compositionally biased region" description="Low complexity" evidence="1">
    <location>
        <begin position="1"/>
        <end position="10"/>
    </location>
</feature>
<dbReference type="EMBL" id="VOHE01000004">
    <property type="protein sequence ID" value="TWT18974.1"/>
    <property type="molecule type" value="Genomic_DNA"/>
</dbReference>
<reference evidence="4 5" key="1">
    <citation type="submission" date="2019-07" db="EMBL/GenBank/DDBJ databases">
        <title>Luteimonas sp. YD-1 nov., isolated from acidic soil.</title>
        <authorList>
            <person name="Zhou J."/>
        </authorList>
    </citation>
    <scope>NUCLEOTIDE SEQUENCE [LARGE SCALE GENOMIC DNA]</scope>
    <source>
        <strain evidence="4 5">YD-1</strain>
    </source>
</reference>
<sequence>MSAAGDALPDPAAPPSVAGDGGWRPLPPRARWLFVIGNLATLGAVAIGLLVPLGIWLGGTTRALVLGVLVLVALPGWGLWLALRRYACTRWRLDAHGYALRRGRLWRRETFVPRSRVQHLDLQRGPIERRLGLATLVIHTAGTRHNAVATTGLDDGDAEWLRDQLARWIEVDDDDA</sequence>
<dbReference type="Proteomes" id="UP000315949">
    <property type="component" value="Unassembled WGS sequence"/>
</dbReference>
<evidence type="ECO:0000259" key="3">
    <source>
        <dbReference type="Pfam" id="PF03703"/>
    </source>
</evidence>
<feature type="domain" description="YdbS-like PH" evidence="3">
    <location>
        <begin position="86"/>
        <end position="164"/>
    </location>
</feature>
<dbReference type="PANTHER" id="PTHR34473">
    <property type="entry name" value="UPF0699 TRANSMEMBRANE PROTEIN YDBS"/>
    <property type="match status" value="1"/>
</dbReference>
<gene>
    <name evidence="4" type="ORF">FQY79_10125</name>
</gene>
<protein>
    <submittedName>
        <fullName evidence="4">PH domain-containing protein</fullName>
    </submittedName>
</protein>
<feature type="transmembrane region" description="Helical" evidence="2">
    <location>
        <begin position="63"/>
        <end position="83"/>
    </location>
</feature>
<name>A0A5C5TYW4_9GAMM</name>
<accession>A0A5C5TYW4</accession>
<dbReference type="InterPro" id="IPR005182">
    <property type="entry name" value="YdbS-like_PH"/>
</dbReference>
<proteinExistence type="predicted"/>
<evidence type="ECO:0000256" key="1">
    <source>
        <dbReference type="SAM" id="MobiDB-lite"/>
    </source>
</evidence>
<keyword evidence="2" id="KW-1133">Transmembrane helix</keyword>
<keyword evidence="2" id="KW-0812">Transmembrane</keyword>
<evidence type="ECO:0000256" key="2">
    <source>
        <dbReference type="SAM" id="Phobius"/>
    </source>
</evidence>